<dbReference type="Proteomes" id="UP001187192">
    <property type="component" value="Unassembled WGS sequence"/>
</dbReference>
<dbReference type="Gramene" id="FCD_00024723-RA">
    <property type="protein sequence ID" value="FCD_00024723-RA:cds"/>
    <property type="gene ID" value="FCD_00024723"/>
</dbReference>
<accession>A0AA88DM32</accession>
<name>A0AA88DM32_FICCA</name>
<comment type="caution">
    <text evidence="2">The sequence shown here is derived from an EMBL/GenBank/DDBJ whole genome shotgun (WGS) entry which is preliminary data.</text>
</comment>
<dbReference type="PANTHER" id="PTHR37611:SF2">
    <property type="entry name" value="VIRUS-SPECIFIC-SIGNALING-PATHWAY REGULATED PROTEIN-RELATED"/>
    <property type="match status" value="1"/>
</dbReference>
<dbReference type="AlphaFoldDB" id="A0AA88DM32"/>
<keyword evidence="3" id="KW-1185">Reference proteome</keyword>
<reference evidence="2" key="1">
    <citation type="submission" date="2023-07" db="EMBL/GenBank/DDBJ databases">
        <title>draft genome sequence of fig (Ficus carica).</title>
        <authorList>
            <person name="Takahashi T."/>
            <person name="Nishimura K."/>
        </authorList>
    </citation>
    <scope>NUCLEOTIDE SEQUENCE</scope>
</reference>
<feature type="region of interest" description="Disordered" evidence="1">
    <location>
        <begin position="69"/>
        <end position="90"/>
    </location>
</feature>
<protein>
    <submittedName>
        <fullName evidence="2">Uncharacterized protein</fullName>
    </submittedName>
</protein>
<feature type="compositionally biased region" description="Acidic residues" evidence="1">
    <location>
        <begin position="70"/>
        <end position="80"/>
    </location>
</feature>
<dbReference type="EMBL" id="BTGU01000073">
    <property type="protein sequence ID" value="GMN57812.1"/>
    <property type="molecule type" value="Genomic_DNA"/>
</dbReference>
<dbReference type="PANTHER" id="PTHR37611">
    <property type="entry name" value="VIRUS-SPECIFIC-SIGNALING-PATHWAY REGULATED PROTEIN-RELATED"/>
    <property type="match status" value="1"/>
</dbReference>
<sequence length="161" mass="17844">MASVATSEKWASINGDDALEGIEISEIDSAFLVSLMEELQDHVEESDEKRLRSVIQSLEAEINYSSTSLDDLDSCMEPADDPNHQSTGDGEDGHDCLALFDHDLDMNVWIDMEAVPCSPSHALNNWDTFPCEDEMSSGCFVHEYTNNLGVALDQEYGYNSL</sequence>
<organism evidence="2 3">
    <name type="scientific">Ficus carica</name>
    <name type="common">Common fig</name>
    <dbReference type="NCBI Taxonomy" id="3494"/>
    <lineage>
        <taxon>Eukaryota</taxon>
        <taxon>Viridiplantae</taxon>
        <taxon>Streptophyta</taxon>
        <taxon>Embryophyta</taxon>
        <taxon>Tracheophyta</taxon>
        <taxon>Spermatophyta</taxon>
        <taxon>Magnoliopsida</taxon>
        <taxon>eudicotyledons</taxon>
        <taxon>Gunneridae</taxon>
        <taxon>Pentapetalae</taxon>
        <taxon>rosids</taxon>
        <taxon>fabids</taxon>
        <taxon>Rosales</taxon>
        <taxon>Moraceae</taxon>
        <taxon>Ficeae</taxon>
        <taxon>Ficus</taxon>
    </lineage>
</organism>
<evidence type="ECO:0000313" key="2">
    <source>
        <dbReference type="EMBL" id="GMN57812.1"/>
    </source>
</evidence>
<proteinExistence type="predicted"/>
<evidence type="ECO:0000313" key="3">
    <source>
        <dbReference type="Proteomes" id="UP001187192"/>
    </source>
</evidence>
<evidence type="ECO:0000256" key="1">
    <source>
        <dbReference type="SAM" id="MobiDB-lite"/>
    </source>
</evidence>
<gene>
    <name evidence="2" type="ORF">TIFTF001_026921</name>
</gene>